<dbReference type="Proteomes" id="UP000308528">
    <property type="component" value="Unassembled WGS sequence"/>
</dbReference>
<evidence type="ECO:0000313" key="2">
    <source>
        <dbReference type="Proteomes" id="UP000308528"/>
    </source>
</evidence>
<dbReference type="InterPro" id="IPR045534">
    <property type="entry name" value="DUF6428"/>
</dbReference>
<dbReference type="RefSeq" id="WP_136458418.1">
    <property type="nucleotide sequence ID" value="NZ_SRSF01000003.1"/>
</dbReference>
<proteinExistence type="predicted"/>
<evidence type="ECO:0000313" key="1">
    <source>
        <dbReference type="EMBL" id="THH39677.1"/>
    </source>
</evidence>
<comment type="caution">
    <text evidence="1">The sequence shown here is derived from an EMBL/GenBank/DDBJ whole genome shotgun (WGS) entry which is preliminary data.</text>
</comment>
<dbReference type="OrthoDB" id="66316at2"/>
<protein>
    <submittedName>
        <fullName evidence="1">Uncharacterized protein</fullName>
    </submittedName>
</protein>
<dbReference type="EMBL" id="SRSF01000003">
    <property type="protein sequence ID" value="THH39677.1"/>
    <property type="molecule type" value="Genomic_DNA"/>
</dbReference>
<organism evidence="1 2">
    <name type="scientific">Neolewinella litorea</name>
    <dbReference type="NCBI Taxonomy" id="2562452"/>
    <lineage>
        <taxon>Bacteria</taxon>
        <taxon>Pseudomonadati</taxon>
        <taxon>Bacteroidota</taxon>
        <taxon>Saprospiria</taxon>
        <taxon>Saprospirales</taxon>
        <taxon>Lewinellaceae</taxon>
        <taxon>Neolewinella</taxon>
    </lineage>
</organism>
<dbReference type="Pfam" id="PF20001">
    <property type="entry name" value="DUF6428"/>
    <property type="match status" value="1"/>
</dbReference>
<sequence length="157" mass="17001">MKVSELKHFLRSRERFTIALPDGARVPGHFHVTEVGEVTKNFIDCGGTLRRQRAVSLQLWAADDYDHRLAPGKLIHILELAEAKLGLGDLPLEVEYQGAVTVEKFGLEERDGELQLTSLVTDCLAREACGVPTEKFTSLSAFTAATAGGCTPGSGCC</sequence>
<keyword evidence="2" id="KW-1185">Reference proteome</keyword>
<reference evidence="1 2" key="1">
    <citation type="submission" date="2019-04" db="EMBL/GenBank/DDBJ databases">
        <title>Lewinella litorea sp. nov., isolated from a marine sand.</title>
        <authorList>
            <person name="Yoon J.-H."/>
        </authorList>
    </citation>
    <scope>NUCLEOTIDE SEQUENCE [LARGE SCALE GENOMIC DNA]</scope>
    <source>
        <strain evidence="1 2">HSMS-39</strain>
    </source>
</reference>
<name>A0A4S4NLB9_9BACT</name>
<accession>A0A4S4NLB9</accession>
<dbReference type="AlphaFoldDB" id="A0A4S4NLB9"/>
<gene>
    <name evidence="1" type="ORF">E4021_08650</name>
</gene>